<evidence type="ECO:0000256" key="2">
    <source>
        <dbReference type="ARBA" id="ARBA00023242"/>
    </source>
</evidence>
<dbReference type="InterPro" id="IPR036529">
    <property type="entry name" value="KIX_dom_sf"/>
</dbReference>
<reference evidence="5" key="1">
    <citation type="submission" date="2020-07" db="EMBL/GenBank/DDBJ databases">
        <title>Genome sequence and genetic diversity analysis of an under-domesticated orphan crop, white fonio (Digitaria exilis).</title>
        <authorList>
            <person name="Bennetzen J.L."/>
            <person name="Chen S."/>
            <person name="Ma X."/>
            <person name="Wang X."/>
            <person name="Yssel A.E.J."/>
            <person name="Chaluvadi S.R."/>
            <person name="Johnson M."/>
            <person name="Gangashetty P."/>
            <person name="Hamidou F."/>
            <person name="Sanogo M.D."/>
            <person name="Zwaenepoel A."/>
            <person name="Wallace J."/>
            <person name="Van De Peer Y."/>
            <person name="Van Deynze A."/>
        </authorList>
    </citation>
    <scope>NUCLEOTIDE SEQUENCE</scope>
    <source>
        <tissue evidence="5">Leaves</tissue>
    </source>
</reference>
<protein>
    <recommendedName>
        <fullName evidence="4">Mediator complex subunit 15 KIX domain-containing protein</fullName>
    </recommendedName>
</protein>
<gene>
    <name evidence="5" type="ORF">HU200_065417</name>
</gene>
<evidence type="ECO:0000256" key="3">
    <source>
        <dbReference type="SAM" id="MobiDB-lite"/>
    </source>
</evidence>
<dbReference type="InterPro" id="IPR036546">
    <property type="entry name" value="MED15_KIX"/>
</dbReference>
<sequence>MSHLFFYPRLFVPNSIRVTKLAQIYHGEVNSTDDLNRIASRFENKVFHQANSKEDYLSRISNRLVTLVKIQKQKQLERMASVHQQQIQTGSHVQPFNAVHAIHGANSSISAIPQVESMMSSQGRQSSHEQSLPMTHLGSVLVPNQQMAFPFAPNMHFNFKQEQLEVPGKSHQVSQMQPINITRSNLITPPGLQPSQQIVQSLGTQNPQHMAFQQGSGFKQHQMDRQNYQMMVWQQANATNMHNGHPGGQSSQAGARVGLQSTLKMHEQGALNELIKMQPQPMAQPQQLIAVSQQNSLFPTTGSSGDVDWREEMFQQMKPLKDAYLSELKELNQAVLVPKITQEQFESLPKDKADRQRFKVNLKRKMAVMLKFIQLQKNDIPDNFRGKLPMFLKSVQDLLASYRRIKDRTVDGRCKSQTHHGQHQITNLSGDQFPSGCSASHQNQQEQPMHTQLRENIISTTPAGCQVISSHLLGAASSCFPENSHRSLQSSPTDKFQECCMTTPSPVIKSAIVNVSSPYASLKFTSPSAITVPGATEAAASSSVSVMSPLPSPVAMPGDVNVVSPCASVNSTVPTAITDSASIQAASPSSSAKSTVPSPSEMSGVIEATAPVTNSGCAPVALPCPAVQPTSSENDVIFSDLLLQDNSAAASALAVVQETATQAEEDSREVAAIKPTIPASPLQAEIADPAEYNKHPGNELPIAKRPIDRLLDAVRASSPAMLTSAANCVYSVLNSNDWAPHRETDEFEDLAFFSEQGGSNTPNKMKRDFDTTSVLSESAPLGTSSASENSAEHGAKRPKTKVEHIISIF</sequence>
<evidence type="ECO:0000256" key="1">
    <source>
        <dbReference type="ARBA" id="ARBA00004123"/>
    </source>
</evidence>
<feature type="compositionally biased region" description="Polar residues" evidence="3">
    <location>
        <begin position="776"/>
        <end position="789"/>
    </location>
</feature>
<comment type="subcellular location">
    <subcellularLocation>
        <location evidence="1">Nucleus</location>
    </subcellularLocation>
</comment>
<dbReference type="GO" id="GO:0031490">
    <property type="term" value="F:chromatin DNA binding"/>
    <property type="evidence" value="ECO:0007669"/>
    <property type="project" value="InterPro"/>
</dbReference>
<feature type="compositionally biased region" description="Basic and acidic residues" evidence="3">
    <location>
        <begin position="790"/>
        <end position="801"/>
    </location>
</feature>
<evidence type="ECO:0000259" key="4">
    <source>
        <dbReference type="Pfam" id="PF16987"/>
    </source>
</evidence>
<keyword evidence="6" id="KW-1185">Reference proteome</keyword>
<dbReference type="Gene3D" id="1.10.246.20">
    <property type="entry name" value="Coactivator CBP, KIX domain"/>
    <property type="match status" value="1"/>
</dbReference>
<feature type="region of interest" description="Disordered" evidence="3">
    <location>
        <begin position="776"/>
        <end position="801"/>
    </location>
</feature>
<proteinExistence type="predicted"/>
<dbReference type="PANTHER" id="PTHR33137:SF10">
    <property type="entry name" value="EXPRESSED PROTEIN"/>
    <property type="match status" value="1"/>
</dbReference>
<evidence type="ECO:0000313" key="6">
    <source>
        <dbReference type="Proteomes" id="UP000636709"/>
    </source>
</evidence>
<feature type="domain" description="Mediator complex subunit 15 KIX" evidence="4">
    <location>
        <begin position="20"/>
        <end position="74"/>
    </location>
</feature>
<dbReference type="Proteomes" id="UP000636709">
    <property type="component" value="Unassembled WGS sequence"/>
</dbReference>
<evidence type="ECO:0000313" key="5">
    <source>
        <dbReference type="EMBL" id="KAF8647270.1"/>
    </source>
</evidence>
<feature type="region of interest" description="Disordered" evidence="3">
    <location>
        <begin position="582"/>
        <end position="601"/>
    </location>
</feature>
<accession>A0A835DXX3</accession>
<dbReference type="Pfam" id="PF16987">
    <property type="entry name" value="KIX_2"/>
    <property type="match status" value="1"/>
</dbReference>
<dbReference type="InterPro" id="IPR044661">
    <property type="entry name" value="MED15a/b/c-like"/>
</dbReference>
<name>A0A835DXX3_9POAL</name>
<dbReference type="EMBL" id="JACEFO010002865">
    <property type="protein sequence ID" value="KAF8647270.1"/>
    <property type="molecule type" value="Genomic_DNA"/>
</dbReference>
<dbReference type="OrthoDB" id="1896842at2759"/>
<feature type="compositionally biased region" description="Low complexity" evidence="3">
    <location>
        <begin position="582"/>
        <end position="600"/>
    </location>
</feature>
<keyword evidence="2" id="KW-0539">Nucleus</keyword>
<dbReference type="AlphaFoldDB" id="A0A835DXX3"/>
<organism evidence="5 6">
    <name type="scientific">Digitaria exilis</name>
    <dbReference type="NCBI Taxonomy" id="1010633"/>
    <lineage>
        <taxon>Eukaryota</taxon>
        <taxon>Viridiplantae</taxon>
        <taxon>Streptophyta</taxon>
        <taxon>Embryophyta</taxon>
        <taxon>Tracheophyta</taxon>
        <taxon>Spermatophyta</taxon>
        <taxon>Magnoliopsida</taxon>
        <taxon>Liliopsida</taxon>
        <taxon>Poales</taxon>
        <taxon>Poaceae</taxon>
        <taxon>PACMAD clade</taxon>
        <taxon>Panicoideae</taxon>
        <taxon>Panicodae</taxon>
        <taxon>Paniceae</taxon>
        <taxon>Anthephorinae</taxon>
        <taxon>Digitaria</taxon>
    </lineage>
</organism>
<comment type="caution">
    <text evidence="5">The sequence shown here is derived from an EMBL/GenBank/DDBJ whole genome shotgun (WGS) entry which is preliminary data.</text>
</comment>
<dbReference type="GO" id="GO:0005634">
    <property type="term" value="C:nucleus"/>
    <property type="evidence" value="ECO:0007669"/>
    <property type="project" value="UniProtKB-SubCell"/>
</dbReference>
<dbReference type="PANTHER" id="PTHR33137">
    <property type="entry name" value="MEDIATOR OF RNA POLYMERASE II TRANSCRIPTION SUBUNIT 15A-RELATED"/>
    <property type="match status" value="1"/>
</dbReference>
<dbReference type="GO" id="GO:0003713">
    <property type="term" value="F:transcription coactivator activity"/>
    <property type="evidence" value="ECO:0007669"/>
    <property type="project" value="InterPro"/>
</dbReference>